<dbReference type="EMBL" id="JAOECG010000035">
    <property type="protein sequence ID" value="MDG9788511.1"/>
    <property type="molecule type" value="Genomic_DNA"/>
</dbReference>
<organism evidence="4 5">
    <name type="scientific">Acinetobacter johnsonii</name>
    <dbReference type="NCBI Taxonomy" id="40214"/>
    <lineage>
        <taxon>Bacteria</taxon>
        <taxon>Pseudomonadati</taxon>
        <taxon>Pseudomonadota</taxon>
        <taxon>Gammaproteobacteria</taxon>
        <taxon>Moraxellales</taxon>
        <taxon>Moraxellaceae</taxon>
        <taxon>Acinetobacter</taxon>
    </lineage>
</organism>
<protein>
    <submittedName>
        <fullName evidence="4">Ion channel</fullName>
    </submittedName>
</protein>
<evidence type="ECO:0000313" key="5">
    <source>
        <dbReference type="Proteomes" id="UP001244586"/>
    </source>
</evidence>
<feature type="domain" description="Potassium channel" evidence="2">
    <location>
        <begin position="141"/>
        <end position="214"/>
    </location>
</feature>
<keyword evidence="1" id="KW-0812">Transmembrane</keyword>
<evidence type="ECO:0000259" key="2">
    <source>
        <dbReference type="Pfam" id="PF07885"/>
    </source>
</evidence>
<feature type="transmembrane region" description="Helical" evidence="1">
    <location>
        <begin position="197"/>
        <end position="219"/>
    </location>
</feature>
<evidence type="ECO:0000313" key="4">
    <source>
        <dbReference type="EMBL" id="WMG19600.1"/>
    </source>
</evidence>
<dbReference type="SUPFAM" id="SSF81324">
    <property type="entry name" value="Voltage-gated potassium channels"/>
    <property type="match status" value="1"/>
</dbReference>
<name>A0AAJ6IG94_ACIJO</name>
<feature type="transmembrane region" description="Helical" evidence="1">
    <location>
        <begin position="37"/>
        <end position="55"/>
    </location>
</feature>
<keyword evidence="1" id="KW-1133">Transmembrane helix</keyword>
<keyword evidence="1" id="KW-0472">Membrane</keyword>
<dbReference type="AlphaFoldDB" id="A0AAJ6IG94"/>
<dbReference type="Proteomes" id="UP001244586">
    <property type="component" value="Chromosome"/>
</dbReference>
<feature type="transmembrane region" description="Helical" evidence="1">
    <location>
        <begin position="90"/>
        <end position="113"/>
    </location>
</feature>
<accession>A0AAJ6IG94</accession>
<keyword evidence="5" id="KW-1185">Reference proteome</keyword>
<dbReference type="InterPro" id="IPR013099">
    <property type="entry name" value="K_chnl_dom"/>
</dbReference>
<feature type="transmembrane region" description="Helical" evidence="1">
    <location>
        <begin position="12"/>
        <end position="31"/>
    </location>
</feature>
<evidence type="ECO:0000313" key="3">
    <source>
        <dbReference type="EMBL" id="MDG9788511.1"/>
    </source>
</evidence>
<dbReference type="Pfam" id="PF07885">
    <property type="entry name" value="Ion_trans_2"/>
    <property type="match status" value="1"/>
</dbReference>
<evidence type="ECO:0000256" key="1">
    <source>
        <dbReference type="SAM" id="Phobius"/>
    </source>
</evidence>
<dbReference type="Gene3D" id="1.10.287.70">
    <property type="match status" value="1"/>
</dbReference>
<feature type="transmembrane region" description="Helical" evidence="1">
    <location>
        <begin position="62"/>
        <end position="84"/>
    </location>
</feature>
<dbReference type="Proteomes" id="UP001157887">
    <property type="component" value="Unassembled WGS sequence"/>
</dbReference>
<reference evidence="4 5" key="2">
    <citation type="submission" date="2023-04" db="EMBL/GenBank/DDBJ databases">
        <title>Acinetobacter johnsonii isolate AYTCM encoding NDM-1, OXA-58 and PER-1.</title>
        <authorList>
            <person name="Tian C."/>
            <person name="Wang S."/>
            <person name="Fan X."/>
            <person name="Xia D."/>
        </authorList>
    </citation>
    <scope>NUCLEOTIDE SEQUENCE [LARGE SCALE GENOMIC DNA]</scope>
    <source>
        <strain evidence="4 5">AYTCM</strain>
    </source>
</reference>
<dbReference type="EMBL" id="CP121776">
    <property type="protein sequence ID" value="WMG19600.1"/>
    <property type="molecule type" value="Genomic_DNA"/>
</dbReference>
<sequence length="229" mass="25684">MQVFVEFWKGFRLLPSAWLLLLQFIMLILALLSGHSLSLRVLVWGLGVLVLLLIAKVIRQTPVFTILGLSFVGGALFFSLLILLGARDPILLVISHAFEAMTYFIAAYGLLRYMFADRYLTKDELFAAGAVFTLIAWGFAFLYSICQILEPNSFLNPNVAGAQSWLDLLFLSFSLQSATGLSDLMPLTPLARMIAMLQMFCGVMYLALVVSRLIALQYIQHRPNDHKEN</sequence>
<gene>
    <name evidence="3" type="ORF">N7566_16285</name>
    <name evidence="4" type="ORF">QBJ73_06005</name>
</gene>
<reference evidence="3" key="1">
    <citation type="submission" date="2022-09" db="EMBL/GenBank/DDBJ databases">
        <title>Intensive care unit water sources are persistently colonized with multi-drug resistant bacteria and are the site of extensive horizontal gene transfer of antibiotic resistance genes.</title>
        <authorList>
            <person name="Diorio-Toth L."/>
        </authorList>
    </citation>
    <scope>NUCLEOTIDE SEQUENCE</scope>
    <source>
        <strain evidence="3">GD04065</strain>
    </source>
</reference>
<dbReference type="RefSeq" id="WP_058952490.1">
    <property type="nucleotide sequence ID" value="NZ_CP037424.1"/>
</dbReference>
<proteinExistence type="predicted"/>
<feature type="transmembrane region" description="Helical" evidence="1">
    <location>
        <begin position="125"/>
        <end position="145"/>
    </location>
</feature>